<reference evidence="2" key="1">
    <citation type="submission" date="2022-08" db="EMBL/GenBank/DDBJ databases">
        <title>Novel sulphate-reducing endosymbionts in the free-living metamonad Anaeramoeba.</title>
        <authorList>
            <person name="Jerlstrom-Hultqvist J."/>
            <person name="Cepicka I."/>
            <person name="Gallot-Lavallee L."/>
            <person name="Salas-Leiva D."/>
            <person name="Curtis B.A."/>
            <person name="Zahonova K."/>
            <person name="Pipaliya S."/>
            <person name="Dacks J."/>
            <person name="Roger A.J."/>
        </authorList>
    </citation>
    <scope>NUCLEOTIDE SEQUENCE</scope>
    <source>
        <strain evidence="2">Busselton2</strain>
    </source>
</reference>
<feature type="compositionally biased region" description="Basic residues" evidence="1">
    <location>
        <begin position="121"/>
        <end position="134"/>
    </location>
</feature>
<sequence length="679" mass="81992">MTDYLIKVPNKKPFDCNSKEFICKLQKKLKELMRSNYQEETRCVLLERLLPILSQQSFISTTEKTSQALRTHFLDLWCFLIQGIKNTYQYRKKLYSEVIFSLMKREEFYLPRGNSKDQQKTKKKQKTSNKQKTKNKTERQNKGDTFMLDEYSKCGKKIRNFLTFYREAMLKTQDWVENEMKDTYFLDQENECIRKVCANVLAISSFRLFDLRKTIHNSLWGEEENKIMKSQPRLNTLCYWVNRHGTENLSGLMKVEKSILKNKKKKRSRFNLCELLHKLEQPYLFSEKIIEESKRFCKQYLKVKPTTKKNKKNQKQSKKQKNNWKHSVKRARTNSSEFIVRRLEKPDQTLFKYLKHPLFLMDFIASLHSLMIPMVDKEQDLFQVPLFRKSLMAFVVSVYRMIKSKLDSIDNWLYFISRLANNPICYNLFIRTMISFTDMRNFKSVEHTLEYIHYILLELCAKNDQFPKELQLELIEYTLERLLLSDHNYHNLQALAFLHNFIYHFPIHLIDKFLYKLLFGKLFVKFFLSPFKLVRIYFSEFIVFQFIHHSPQNEPERNINHYHLKILLRLITQCEKVAKINFEQKESLITFATWYSSTCTCISNFMHCENRSTLSIKNFNFFQIPLSHKPYVKYAFPQLVQSLNKFNQFYKTARFQKNYQIPFVYFSMDLFDSKFKKEN</sequence>
<feature type="region of interest" description="Disordered" evidence="1">
    <location>
        <begin position="113"/>
        <end position="140"/>
    </location>
</feature>
<dbReference type="Pfam" id="PF08578">
    <property type="entry name" value="DUF1765"/>
    <property type="match status" value="1"/>
</dbReference>
<gene>
    <name evidence="2" type="ORF">M0812_00010</name>
</gene>
<dbReference type="PANTHER" id="PTHR35397:SF1">
    <property type="entry name" value="ARMADILLO-LIKE HELICAL DOMAIN-CONTAINING PROTEIN"/>
    <property type="match status" value="1"/>
</dbReference>
<proteinExistence type="predicted"/>
<name>A0AAV7ZZV6_9EUKA</name>
<dbReference type="PANTHER" id="PTHR35397">
    <property type="entry name" value="C2 DOMAIN-CONTAINING PROTEIN-RELATED"/>
    <property type="match status" value="1"/>
</dbReference>
<protein>
    <submittedName>
        <fullName evidence="2">Uncharacterized protein</fullName>
    </submittedName>
</protein>
<evidence type="ECO:0000256" key="1">
    <source>
        <dbReference type="SAM" id="MobiDB-lite"/>
    </source>
</evidence>
<comment type="caution">
    <text evidence="2">The sequence shown here is derived from an EMBL/GenBank/DDBJ whole genome shotgun (WGS) entry which is preliminary data.</text>
</comment>
<dbReference type="InterPro" id="IPR013887">
    <property type="entry name" value="UPF0592"/>
</dbReference>
<organism evidence="2 3">
    <name type="scientific">Anaeramoeba flamelloides</name>
    <dbReference type="NCBI Taxonomy" id="1746091"/>
    <lineage>
        <taxon>Eukaryota</taxon>
        <taxon>Metamonada</taxon>
        <taxon>Anaeramoebidae</taxon>
        <taxon>Anaeramoeba</taxon>
    </lineage>
</organism>
<accession>A0AAV7ZZV6</accession>
<feature type="region of interest" description="Disordered" evidence="1">
    <location>
        <begin position="307"/>
        <end position="330"/>
    </location>
</feature>
<dbReference type="Proteomes" id="UP001146793">
    <property type="component" value="Unassembled WGS sequence"/>
</dbReference>
<dbReference type="AlphaFoldDB" id="A0AAV7ZZV6"/>
<evidence type="ECO:0000313" key="2">
    <source>
        <dbReference type="EMBL" id="KAJ3447541.1"/>
    </source>
</evidence>
<evidence type="ECO:0000313" key="3">
    <source>
        <dbReference type="Proteomes" id="UP001146793"/>
    </source>
</evidence>
<dbReference type="EMBL" id="JANTQA010000015">
    <property type="protein sequence ID" value="KAJ3447541.1"/>
    <property type="molecule type" value="Genomic_DNA"/>
</dbReference>